<gene>
    <name evidence="2" type="ORF">PGLA1383_LOCUS36281</name>
</gene>
<reference evidence="2" key="1">
    <citation type="submission" date="2021-02" db="EMBL/GenBank/DDBJ databases">
        <authorList>
            <person name="Dougan E. K."/>
            <person name="Rhodes N."/>
            <person name="Thang M."/>
            <person name="Chan C."/>
        </authorList>
    </citation>
    <scope>NUCLEOTIDE SEQUENCE</scope>
</reference>
<keyword evidence="3" id="KW-1185">Reference proteome</keyword>
<protein>
    <submittedName>
        <fullName evidence="2">Uncharacterized protein</fullName>
    </submittedName>
</protein>
<feature type="compositionally biased region" description="Basic and acidic residues" evidence="1">
    <location>
        <begin position="39"/>
        <end position="58"/>
    </location>
</feature>
<comment type="caution">
    <text evidence="2">The sequence shown here is derived from an EMBL/GenBank/DDBJ whole genome shotgun (WGS) entry which is preliminary data.</text>
</comment>
<dbReference type="EMBL" id="CAJNNV010026632">
    <property type="protein sequence ID" value="CAE8618678.1"/>
    <property type="molecule type" value="Genomic_DNA"/>
</dbReference>
<dbReference type="Proteomes" id="UP000654075">
    <property type="component" value="Unassembled WGS sequence"/>
</dbReference>
<organism evidence="2 3">
    <name type="scientific">Polarella glacialis</name>
    <name type="common">Dinoflagellate</name>
    <dbReference type="NCBI Taxonomy" id="89957"/>
    <lineage>
        <taxon>Eukaryota</taxon>
        <taxon>Sar</taxon>
        <taxon>Alveolata</taxon>
        <taxon>Dinophyceae</taxon>
        <taxon>Suessiales</taxon>
        <taxon>Suessiaceae</taxon>
        <taxon>Polarella</taxon>
    </lineage>
</organism>
<evidence type="ECO:0000313" key="3">
    <source>
        <dbReference type="Proteomes" id="UP000654075"/>
    </source>
</evidence>
<feature type="region of interest" description="Disordered" evidence="1">
    <location>
        <begin position="1"/>
        <end position="80"/>
    </location>
</feature>
<proteinExistence type="predicted"/>
<evidence type="ECO:0000313" key="2">
    <source>
        <dbReference type="EMBL" id="CAE8618678.1"/>
    </source>
</evidence>
<dbReference type="OrthoDB" id="426764at2759"/>
<feature type="compositionally biased region" description="Polar residues" evidence="1">
    <location>
        <begin position="95"/>
        <end position="114"/>
    </location>
</feature>
<sequence>MSEAEAEATAEAKPAVAASENTEDESLLNKLSRAMEGTGDAKELFEDEAAETKQANREESDEGMQARASSPATTADASTAGAVVDAISVVGKAETGSTVSPASSHLPPETSTMVSAGDANQEPQETSSVEDVDVEETSVDDIVPFVSYDEDKGHFTKDARWIIPKQNRFPLVFCALRVRVRLEPLGASMASGAAGSPKGLSPETVESILRETIGLKDSLVRVDEARDVGHGDVAAREVIAAVNGQLPEGLVAGSMVEVEGRGIAATIVSVDETCDDVEPERISSLASNLKKSLACDSIVLELPQLWIISDPDFKAKTASIGLYPGGFWMGFLKSWGAVQMAEVFFRKSQKEPEPMVSLA</sequence>
<feature type="compositionally biased region" description="Low complexity" evidence="1">
    <location>
        <begin position="9"/>
        <end position="20"/>
    </location>
</feature>
<dbReference type="AlphaFoldDB" id="A0A813G0T0"/>
<accession>A0A813G0T0</accession>
<name>A0A813G0T0_POLGL</name>
<feature type="compositionally biased region" description="Low complexity" evidence="1">
    <location>
        <begin position="66"/>
        <end position="80"/>
    </location>
</feature>
<evidence type="ECO:0000256" key="1">
    <source>
        <dbReference type="SAM" id="MobiDB-lite"/>
    </source>
</evidence>
<feature type="region of interest" description="Disordered" evidence="1">
    <location>
        <begin position="94"/>
        <end position="134"/>
    </location>
</feature>
<feature type="non-terminal residue" evidence="2">
    <location>
        <position position="359"/>
    </location>
</feature>